<comment type="caution">
    <text evidence="1">The sequence shown here is derived from an EMBL/GenBank/DDBJ whole genome shotgun (WGS) entry which is preliminary data.</text>
</comment>
<dbReference type="EMBL" id="AYKW01000010">
    <property type="protein sequence ID" value="PIL32535.1"/>
    <property type="molecule type" value="Genomic_DNA"/>
</dbReference>
<sequence length="101" mass="11154">MIEFPCGLAALWSILSVSHAVLDMDIRSSRLHDTLRIRFACCSLSLSSMLVVLGLSLAYSTVLFIIVHLRTLVYQILSLGLLLYPSLSLPRCPSLPAHTLE</sequence>
<proteinExistence type="predicted"/>
<evidence type="ECO:0000313" key="2">
    <source>
        <dbReference type="Proteomes" id="UP000230002"/>
    </source>
</evidence>
<dbReference type="Proteomes" id="UP000230002">
    <property type="component" value="Unassembled WGS sequence"/>
</dbReference>
<gene>
    <name evidence="1" type="ORF">GSI_05238</name>
</gene>
<reference evidence="1 2" key="1">
    <citation type="journal article" date="2015" name="Sci. Rep.">
        <title>Chromosome-level genome map provides insights into diverse defense mechanisms in the medicinal fungus Ganoderma sinense.</title>
        <authorList>
            <person name="Zhu Y."/>
            <person name="Xu J."/>
            <person name="Sun C."/>
            <person name="Zhou S."/>
            <person name="Xu H."/>
            <person name="Nelson D.R."/>
            <person name="Qian J."/>
            <person name="Song J."/>
            <person name="Luo H."/>
            <person name="Xiang L."/>
            <person name="Li Y."/>
            <person name="Xu Z."/>
            <person name="Ji A."/>
            <person name="Wang L."/>
            <person name="Lu S."/>
            <person name="Hayward A."/>
            <person name="Sun W."/>
            <person name="Li X."/>
            <person name="Schwartz D.C."/>
            <person name="Wang Y."/>
            <person name="Chen S."/>
        </authorList>
    </citation>
    <scope>NUCLEOTIDE SEQUENCE [LARGE SCALE GENOMIC DNA]</scope>
    <source>
        <strain evidence="1 2">ZZ0214-1</strain>
    </source>
</reference>
<keyword evidence="2" id="KW-1185">Reference proteome</keyword>
<evidence type="ECO:0000313" key="1">
    <source>
        <dbReference type="EMBL" id="PIL32535.1"/>
    </source>
</evidence>
<dbReference type="AlphaFoldDB" id="A0A2G8SFH9"/>
<organism evidence="1 2">
    <name type="scientific">Ganoderma sinense ZZ0214-1</name>
    <dbReference type="NCBI Taxonomy" id="1077348"/>
    <lineage>
        <taxon>Eukaryota</taxon>
        <taxon>Fungi</taxon>
        <taxon>Dikarya</taxon>
        <taxon>Basidiomycota</taxon>
        <taxon>Agaricomycotina</taxon>
        <taxon>Agaricomycetes</taxon>
        <taxon>Polyporales</taxon>
        <taxon>Polyporaceae</taxon>
        <taxon>Ganoderma</taxon>
    </lineage>
</organism>
<name>A0A2G8SFH9_9APHY</name>
<protein>
    <submittedName>
        <fullName evidence="1">Uncharacterized protein</fullName>
    </submittedName>
</protein>
<accession>A0A2G8SFH9</accession>